<comment type="subcellular location">
    <subcellularLocation>
        <location evidence="1">Membrane</location>
        <topology evidence="1">Single-pass membrane protein</topology>
    </subcellularLocation>
</comment>
<dbReference type="OrthoDB" id="1045822at2759"/>
<dbReference type="InterPro" id="IPR036537">
    <property type="entry name" value="Adaptor_Cbl_N_dom_sf"/>
</dbReference>
<keyword evidence="3" id="KW-1133">Transmembrane helix</keyword>
<keyword evidence="2" id="KW-0812">Transmembrane</keyword>
<dbReference type="GO" id="GO:0005262">
    <property type="term" value="F:calcium channel activity"/>
    <property type="evidence" value="ECO:0007669"/>
    <property type="project" value="UniProtKB-ARBA"/>
</dbReference>
<reference evidence="6" key="1">
    <citation type="journal article" date="2017" name="Gigascience">
        <title>The genome draft of coconut (Cocos nucifera).</title>
        <authorList>
            <person name="Xiao Y."/>
            <person name="Xu P."/>
            <person name="Fan H."/>
            <person name="Baudouin L."/>
            <person name="Xia W."/>
            <person name="Bocs S."/>
            <person name="Xu J."/>
            <person name="Li Q."/>
            <person name="Guo A."/>
            <person name="Zhou L."/>
            <person name="Li J."/>
            <person name="Wu Y."/>
            <person name="Ma Z."/>
            <person name="Armero A."/>
            <person name="Issali A.E."/>
            <person name="Liu N."/>
            <person name="Peng M."/>
            <person name="Yang Y."/>
        </authorList>
    </citation>
    <scope>NUCLEOTIDE SEQUENCE</scope>
    <source>
        <tissue evidence="6">Spear leaf of Hainan Tall coconut</tissue>
    </source>
</reference>
<dbReference type="GO" id="GO:0016020">
    <property type="term" value="C:membrane"/>
    <property type="evidence" value="ECO:0007669"/>
    <property type="project" value="UniProtKB-SubCell"/>
</dbReference>
<dbReference type="InterPro" id="IPR045766">
    <property type="entry name" value="MCAfunc"/>
</dbReference>
<dbReference type="AlphaFoldDB" id="A0A8K0IJQ5"/>
<keyword evidence="7" id="KW-1185">Reference proteome</keyword>
<evidence type="ECO:0000256" key="4">
    <source>
        <dbReference type="ARBA" id="ARBA00023136"/>
    </source>
</evidence>
<keyword evidence="4" id="KW-0472">Membrane</keyword>
<dbReference type="Gene3D" id="1.20.930.20">
    <property type="entry name" value="Adaptor protein Cbl, N-terminal domain"/>
    <property type="match status" value="1"/>
</dbReference>
<evidence type="ECO:0000259" key="5">
    <source>
        <dbReference type="Pfam" id="PF19584"/>
    </source>
</evidence>
<protein>
    <submittedName>
        <fullName evidence="6">Cell number regulator 13</fullName>
    </submittedName>
</protein>
<evidence type="ECO:0000313" key="6">
    <source>
        <dbReference type="EMBL" id="KAG1360987.1"/>
    </source>
</evidence>
<organism evidence="6 7">
    <name type="scientific">Cocos nucifera</name>
    <name type="common">Coconut palm</name>
    <dbReference type="NCBI Taxonomy" id="13894"/>
    <lineage>
        <taxon>Eukaryota</taxon>
        <taxon>Viridiplantae</taxon>
        <taxon>Streptophyta</taxon>
        <taxon>Embryophyta</taxon>
        <taxon>Tracheophyta</taxon>
        <taxon>Spermatophyta</taxon>
        <taxon>Magnoliopsida</taxon>
        <taxon>Liliopsida</taxon>
        <taxon>Arecaceae</taxon>
        <taxon>Arecoideae</taxon>
        <taxon>Cocoseae</taxon>
        <taxon>Attaleinae</taxon>
        <taxon>Cocos</taxon>
    </lineage>
</organism>
<evidence type="ECO:0000256" key="3">
    <source>
        <dbReference type="ARBA" id="ARBA00022989"/>
    </source>
</evidence>
<dbReference type="GO" id="GO:0007166">
    <property type="term" value="P:cell surface receptor signaling pathway"/>
    <property type="evidence" value="ECO:0007669"/>
    <property type="project" value="InterPro"/>
</dbReference>
<dbReference type="FunFam" id="1.20.930.20:FF:000003">
    <property type="entry name" value="DNA mismatch repair protein MLH1"/>
    <property type="match status" value="1"/>
</dbReference>
<dbReference type="Pfam" id="PF19584">
    <property type="entry name" value="MCAfunc"/>
    <property type="match status" value="1"/>
</dbReference>
<dbReference type="EMBL" id="CM017880">
    <property type="protein sequence ID" value="KAG1360987.1"/>
    <property type="molecule type" value="Genomic_DNA"/>
</dbReference>
<dbReference type="PANTHER" id="PTHR46604">
    <property type="entry name" value="PROTEIN MID1-COMPLEMENTING ACTIVITY 1"/>
    <property type="match status" value="1"/>
</dbReference>
<accession>A0A8K0IJQ5</accession>
<dbReference type="InterPro" id="IPR059179">
    <property type="entry name" value="MLKL-like_MCAfunc"/>
</dbReference>
<gene>
    <name evidence="6" type="ORF">COCNU_09G004500</name>
</gene>
<feature type="domain" description="MCAfunc" evidence="5">
    <location>
        <begin position="24"/>
        <end position="165"/>
    </location>
</feature>
<evidence type="ECO:0000256" key="2">
    <source>
        <dbReference type="ARBA" id="ARBA00022692"/>
    </source>
</evidence>
<dbReference type="Proteomes" id="UP000797356">
    <property type="component" value="Chromosome 9"/>
</dbReference>
<evidence type="ECO:0000313" key="7">
    <source>
        <dbReference type="Proteomes" id="UP000797356"/>
    </source>
</evidence>
<sequence>MASWDQLGELSTVAQLTGLDAVRLIGLIVQAATTARMHKKNCRHFAQHLKLIGNLLEQLKVSELKKYPETREPLEQLEDALRRAYILVDSCQNRSYLYLLAMGWSIVYHFRRAQNEVDRYLRLVPLITLVDNARVRERLESIERDQREYTLDEEDKKVQDAILDRDPSRNHTVVLKKSLSCSYPHLPFDEALQKENEKLRLELQRSQARMDLGQCEVIQHLIGVTQTVACTLQEKSTQLKNPKNVEPDYSDANNDKEHAFDRRTASPISLSHDYIAGKGSYSHDEWHSDLLGCCSEPYLCLETFFYPCGTLAKIATVAKNRHICPEKTKTSSPPSQYMES</sequence>
<reference evidence="6" key="2">
    <citation type="submission" date="2019-07" db="EMBL/GenBank/DDBJ databases">
        <authorList>
            <person name="Yang Y."/>
            <person name="Bocs S."/>
            <person name="Baudouin L."/>
        </authorList>
    </citation>
    <scope>NUCLEOTIDE SEQUENCE</scope>
    <source>
        <tissue evidence="6">Spear leaf of Hainan Tall coconut</tissue>
    </source>
</reference>
<dbReference type="PANTHER" id="PTHR46604:SF3">
    <property type="entry name" value="PROTEIN MID1-COMPLEMENTING ACTIVITY 1"/>
    <property type="match status" value="1"/>
</dbReference>
<evidence type="ECO:0000256" key="1">
    <source>
        <dbReference type="ARBA" id="ARBA00004167"/>
    </source>
</evidence>
<dbReference type="CDD" id="cd21037">
    <property type="entry name" value="MLKL_NTD"/>
    <property type="match status" value="1"/>
</dbReference>
<comment type="caution">
    <text evidence="6">The sequence shown here is derived from an EMBL/GenBank/DDBJ whole genome shotgun (WGS) entry which is preliminary data.</text>
</comment>
<proteinExistence type="predicted"/>
<name>A0A8K0IJQ5_COCNU</name>